<reference evidence="2 3" key="1">
    <citation type="journal article" date="2023" name="Plants (Basel)">
        <title>Bridging the Gap: Combining Genomics and Transcriptomics Approaches to Understand Stylosanthes scabra, an Orphan Legume from the Brazilian Caatinga.</title>
        <authorList>
            <person name="Ferreira-Neto J.R.C."/>
            <person name="da Silva M.D."/>
            <person name="Binneck E."/>
            <person name="de Melo N.F."/>
            <person name="da Silva R.H."/>
            <person name="de Melo A.L.T.M."/>
            <person name="Pandolfi V."/>
            <person name="Bustamante F.O."/>
            <person name="Brasileiro-Vidal A.C."/>
            <person name="Benko-Iseppon A.M."/>
        </authorList>
    </citation>
    <scope>NUCLEOTIDE SEQUENCE [LARGE SCALE GENOMIC DNA]</scope>
    <source>
        <tissue evidence="2">Leaves</tissue>
    </source>
</reference>
<proteinExistence type="predicted"/>
<accession>A0ABU6UJ80</accession>
<comment type="caution">
    <text evidence="2">The sequence shown here is derived from an EMBL/GenBank/DDBJ whole genome shotgun (WGS) entry which is preliminary data.</text>
</comment>
<dbReference type="EMBL" id="JASCZI010121157">
    <property type="protein sequence ID" value="MED6160211.1"/>
    <property type="molecule type" value="Genomic_DNA"/>
</dbReference>
<gene>
    <name evidence="2" type="ORF">PIB30_117913</name>
</gene>
<dbReference type="Pfam" id="PF03732">
    <property type="entry name" value="Retrotrans_gag"/>
    <property type="match status" value="1"/>
</dbReference>
<evidence type="ECO:0000313" key="2">
    <source>
        <dbReference type="EMBL" id="MED6160211.1"/>
    </source>
</evidence>
<dbReference type="InterPro" id="IPR005162">
    <property type="entry name" value="Retrotrans_gag_dom"/>
</dbReference>
<name>A0ABU6UJ80_9FABA</name>
<feature type="domain" description="Retrotransposon gag" evidence="1">
    <location>
        <begin position="3"/>
        <end position="84"/>
    </location>
</feature>
<sequence length="174" mass="20647">MEFVTYQLDGEAQYWWQGALRLLQQGNENIMITWEMFKEEFYKKYFPNSVRGAKELELMQLRQGFMSVDTYTNKFEELCRFSRICQGAPEGYEEWKCLKYQDGLRDDIMRAVAPLEIKSFAELVNKSRMIKECSKKTMVTSNNRGGYHNQRRGKYFAPRGRISREVAMYHPTPS</sequence>
<organism evidence="2 3">
    <name type="scientific">Stylosanthes scabra</name>
    <dbReference type="NCBI Taxonomy" id="79078"/>
    <lineage>
        <taxon>Eukaryota</taxon>
        <taxon>Viridiplantae</taxon>
        <taxon>Streptophyta</taxon>
        <taxon>Embryophyta</taxon>
        <taxon>Tracheophyta</taxon>
        <taxon>Spermatophyta</taxon>
        <taxon>Magnoliopsida</taxon>
        <taxon>eudicotyledons</taxon>
        <taxon>Gunneridae</taxon>
        <taxon>Pentapetalae</taxon>
        <taxon>rosids</taxon>
        <taxon>fabids</taxon>
        <taxon>Fabales</taxon>
        <taxon>Fabaceae</taxon>
        <taxon>Papilionoideae</taxon>
        <taxon>50 kb inversion clade</taxon>
        <taxon>dalbergioids sensu lato</taxon>
        <taxon>Dalbergieae</taxon>
        <taxon>Pterocarpus clade</taxon>
        <taxon>Stylosanthes</taxon>
    </lineage>
</organism>
<keyword evidence="3" id="KW-1185">Reference proteome</keyword>
<protein>
    <recommendedName>
        <fullName evidence="1">Retrotransposon gag domain-containing protein</fullName>
    </recommendedName>
</protein>
<dbReference type="Proteomes" id="UP001341840">
    <property type="component" value="Unassembled WGS sequence"/>
</dbReference>
<evidence type="ECO:0000259" key="1">
    <source>
        <dbReference type="Pfam" id="PF03732"/>
    </source>
</evidence>
<evidence type="ECO:0000313" key="3">
    <source>
        <dbReference type="Proteomes" id="UP001341840"/>
    </source>
</evidence>